<gene>
    <name evidence="2" type="ORF">ACFSJH_05185</name>
</gene>
<reference evidence="3" key="1">
    <citation type="journal article" date="2019" name="Int. J. Syst. Evol. Microbiol.">
        <title>The Global Catalogue of Microorganisms (GCM) 10K type strain sequencing project: providing services to taxonomists for standard genome sequencing and annotation.</title>
        <authorList>
            <consortium name="The Broad Institute Genomics Platform"/>
            <consortium name="The Broad Institute Genome Sequencing Center for Infectious Disease"/>
            <person name="Wu L."/>
            <person name="Ma J."/>
        </authorList>
    </citation>
    <scope>NUCLEOTIDE SEQUENCE [LARGE SCALE GENOMIC DNA]</scope>
    <source>
        <strain evidence="3">GH52</strain>
    </source>
</reference>
<dbReference type="EMBL" id="JBHUHO010000013">
    <property type="protein sequence ID" value="MFD2115128.1"/>
    <property type="molecule type" value="Genomic_DNA"/>
</dbReference>
<evidence type="ECO:0000313" key="2">
    <source>
        <dbReference type="EMBL" id="MFD2115128.1"/>
    </source>
</evidence>
<feature type="transmembrane region" description="Helical" evidence="1">
    <location>
        <begin position="109"/>
        <end position="129"/>
    </location>
</feature>
<keyword evidence="1" id="KW-0472">Membrane</keyword>
<feature type="transmembrane region" description="Helical" evidence="1">
    <location>
        <begin position="135"/>
        <end position="155"/>
    </location>
</feature>
<keyword evidence="1" id="KW-0812">Transmembrane</keyword>
<feature type="transmembrane region" description="Helical" evidence="1">
    <location>
        <begin position="68"/>
        <end position="97"/>
    </location>
</feature>
<keyword evidence="3" id="KW-1185">Reference proteome</keyword>
<accession>A0ABW4YHH2</accession>
<feature type="transmembrane region" description="Helical" evidence="1">
    <location>
        <begin position="40"/>
        <end position="62"/>
    </location>
</feature>
<dbReference type="RefSeq" id="WP_377770153.1">
    <property type="nucleotide sequence ID" value="NZ_JBHUHO010000013.1"/>
</dbReference>
<evidence type="ECO:0000313" key="3">
    <source>
        <dbReference type="Proteomes" id="UP001597362"/>
    </source>
</evidence>
<dbReference type="Proteomes" id="UP001597362">
    <property type="component" value="Unassembled WGS sequence"/>
</dbReference>
<name>A0ABW4YHH2_9BACL</name>
<proteinExistence type="predicted"/>
<evidence type="ECO:0000256" key="1">
    <source>
        <dbReference type="SAM" id="Phobius"/>
    </source>
</evidence>
<comment type="caution">
    <text evidence="2">The sequence shown here is derived from an EMBL/GenBank/DDBJ whole genome shotgun (WGS) entry which is preliminary data.</text>
</comment>
<organism evidence="2 3">
    <name type="scientific">Paenibacillus yanchengensis</name>
    <dbReference type="NCBI Taxonomy" id="2035833"/>
    <lineage>
        <taxon>Bacteria</taxon>
        <taxon>Bacillati</taxon>
        <taxon>Bacillota</taxon>
        <taxon>Bacilli</taxon>
        <taxon>Bacillales</taxon>
        <taxon>Paenibacillaceae</taxon>
        <taxon>Paenibacillus</taxon>
    </lineage>
</organism>
<protein>
    <submittedName>
        <fullName evidence="2">Uncharacterized protein</fullName>
    </submittedName>
</protein>
<keyword evidence="1" id="KW-1133">Transmembrane helix</keyword>
<sequence length="160" mass="18796">MRLILFYIWIFISSSLLGPLVYAISLWGFYGEEVHNLNALIYRTTFPFLSTFVWYFLSVIFLRSINKYYFWLQSLLFILIGIGSIFIVPFLTGFFDITKFHTIFRSEGLLLILSFTSISFMASYGTWVAQKKHNIKPFIFLSMTVVTIFILIIVIKQNYS</sequence>
<feature type="transmembrane region" description="Helical" evidence="1">
    <location>
        <begin position="6"/>
        <end position="28"/>
    </location>
</feature>